<keyword evidence="5 11" id="KW-0804">Transcription</keyword>
<dbReference type="SUPFAM" id="SSF46689">
    <property type="entry name" value="Homeodomain-like"/>
    <property type="match status" value="1"/>
</dbReference>
<dbReference type="InterPro" id="IPR003106">
    <property type="entry name" value="Leu_zip_homeo"/>
</dbReference>
<feature type="domain" description="Homeobox" evidence="14">
    <location>
        <begin position="36"/>
        <end position="96"/>
    </location>
</feature>
<feature type="compositionally biased region" description="Basic and acidic residues" evidence="13">
    <location>
        <begin position="153"/>
        <end position="162"/>
    </location>
</feature>
<evidence type="ECO:0000256" key="4">
    <source>
        <dbReference type="ARBA" id="ARBA00023155"/>
    </source>
</evidence>
<keyword evidence="16" id="KW-1185">Reference proteome</keyword>
<evidence type="ECO:0000256" key="5">
    <source>
        <dbReference type="ARBA" id="ARBA00023163"/>
    </source>
</evidence>
<evidence type="ECO:0000256" key="3">
    <source>
        <dbReference type="ARBA" id="ARBA00023125"/>
    </source>
</evidence>
<dbReference type="GO" id="GO:0009725">
    <property type="term" value="P:response to hormone"/>
    <property type="evidence" value="ECO:0007669"/>
    <property type="project" value="UniProtKB-ARBA"/>
</dbReference>
<feature type="DNA-binding region" description="Homeobox" evidence="9">
    <location>
        <begin position="38"/>
        <end position="97"/>
    </location>
</feature>
<keyword evidence="4 9" id="KW-0371">Homeobox</keyword>
<evidence type="ECO:0000256" key="6">
    <source>
        <dbReference type="ARBA" id="ARBA00023242"/>
    </source>
</evidence>
<organism evidence="15 16">
    <name type="scientific">Colocasia esculenta</name>
    <name type="common">Wild taro</name>
    <name type="synonym">Arum esculentum</name>
    <dbReference type="NCBI Taxonomy" id="4460"/>
    <lineage>
        <taxon>Eukaryota</taxon>
        <taxon>Viridiplantae</taxon>
        <taxon>Streptophyta</taxon>
        <taxon>Embryophyta</taxon>
        <taxon>Tracheophyta</taxon>
        <taxon>Spermatophyta</taxon>
        <taxon>Magnoliopsida</taxon>
        <taxon>Liliopsida</taxon>
        <taxon>Araceae</taxon>
        <taxon>Aroideae</taxon>
        <taxon>Colocasieae</taxon>
        <taxon>Colocasia</taxon>
    </lineage>
</organism>
<feature type="region of interest" description="Disordered" evidence="13">
    <location>
        <begin position="136"/>
        <end position="167"/>
    </location>
</feature>
<evidence type="ECO:0000256" key="7">
    <source>
        <dbReference type="ARBA" id="ARBA00025748"/>
    </source>
</evidence>
<reference evidence="15" key="1">
    <citation type="submission" date="2017-07" db="EMBL/GenBank/DDBJ databases">
        <title>Taro Niue Genome Assembly and Annotation.</title>
        <authorList>
            <person name="Atibalentja N."/>
            <person name="Keating K."/>
            <person name="Fields C.J."/>
        </authorList>
    </citation>
    <scope>NUCLEOTIDE SEQUENCE</scope>
    <source>
        <strain evidence="15">Niue_2</strain>
        <tissue evidence="15">Leaf</tissue>
    </source>
</reference>
<dbReference type="GO" id="GO:0033993">
    <property type="term" value="P:response to lipid"/>
    <property type="evidence" value="ECO:0007669"/>
    <property type="project" value="UniProtKB-ARBA"/>
</dbReference>
<gene>
    <name evidence="15" type="ORF">Taro_048118</name>
</gene>
<evidence type="ECO:0000256" key="2">
    <source>
        <dbReference type="ARBA" id="ARBA00023015"/>
    </source>
</evidence>
<evidence type="ECO:0000256" key="8">
    <source>
        <dbReference type="ARBA" id="ARBA00054470"/>
    </source>
</evidence>
<dbReference type="SMART" id="SM00389">
    <property type="entry name" value="HOX"/>
    <property type="match status" value="1"/>
</dbReference>
<dbReference type="OrthoDB" id="6159439at2759"/>
<dbReference type="InterPro" id="IPR017970">
    <property type="entry name" value="Homeobox_CS"/>
</dbReference>
<comment type="function">
    <text evidence="11">Transcription factor.</text>
</comment>
<evidence type="ECO:0000256" key="12">
    <source>
        <dbReference type="SAM" id="Coils"/>
    </source>
</evidence>
<comment type="function">
    <text evidence="8">Probable transcription factor that binds to the DNA sequence 5'-CAAT[AT]ATTG-3'.</text>
</comment>
<dbReference type="PANTHER" id="PTHR24326:SF122">
    <property type="entry name" value="HOMEOBOX-LEUCINE ZIPPER PROTEIN HOX6"/>
    <property type="match status" value="1"/>
</dbReference>
<dbReference type="GO" id="GO:0009414">
    <property type="term" value="P:response to water deprivation"/>
    <property type="evidence" value="ECO:0007669"/>
    <property type="project" value="UniProtKB-ARBA"/>
</dbReference>
<dbReference type="PRINTS" id="PR00031">
    <property type="entry name" value="HTHREPRESSR"/>
</dbReference>
<dbReference type="GO" id="GO:0000976">
    <property type="term" value="F:transcription cis-regulatory region binding"/>
    <property type="evidence" value="ECO:0007669"/>
    <property type="project" value="UniProtKB-ARBA"/>
</dbReference>
<evidence type="ECO:0000256" key="9">
    <source>
        <dbReference type="PROSITE-ProRule" id="PRU00108"/>
    </source>
</evidence>
<dbReference type="PANTHER" id="PTHR24326">
    <property type="entry name" value="HOMEOBOX-LEUCINE ZIPPER PROTEIN"/>
    <property type="match status" value="1"/>
</dbReference>
<dbReference type="CDD" id="cd00086">
    <property type="entry name" value="homeodomain"/>
    <property type="match status" value="1"/>
</dbReference>
<dbReference type="Proteomes" id="UP000652761">
    <property type="component" value="Unassembled WGS sequence"/>
</dbReference>
<evidence type="ECO:0000256" key="11">
    <source>
        <dbReference type="RuleBase" id="RU369038"/>
    </source>
</evidence>
<protein>
    <recommendedName>
        <fullName evidence="11">Homeobox-leucine zipper protein</fullName>
    </recommendedName>
    <alternativeName>
        <fullName evidence="11">HD-ZIP protein</fullName>
    </alternativeName>
    <alternativeName>
        <fullName evidence="11">Homeodomain transcription factor</fullName>
    </alternativeName>
</protein>
<comment type="caution">
    <text evidence="15">The sequence shown here is derived from an EMBL/GenBank/DDBJ whole genome shotgun (WGS) entry which is preliminary data.</text>
</comment>
<comment type="subcellular location">
    <subcellularLocation>
        <location evidence="1 9 10">Nucleus</location>
    </subcellularLocation>
</comment>
<evidence type="ECO:0000256" key="1">
    <source>
        <dbReference type="ARBA" id="ARBA00004123"/>
    </source>
</evidence>
<keyword evidence="3 9" id="KW-0238">DNA-binding</keyword>
<comment type="similarity">
    <text evidence="7 11">Belongs to the HD-ZIP homeobox family. Class I subfamily.</text>
</comment>
<feature type="region of interest" description="Disordered" evidence="13">
    <location>
        <begin position="1"/>
        <end position="44"/>
    </location>
</feature>
<dbReference type="InterPro" id="IPR009057">
    <property type="entry name" value="Homeodomain-like_sf"/>
</dbReference>
<dbReference type="PROSITE" id="PS50071">
    <property type="entry name" value="HOMEOBOX_2"/>
    <property type="match status" value="1"/>
</dbReference>
<dbReference type="GO" id="GO:0045893">
    <property type="term" value="P:positive regulation of DNA-templated transcription"/>
    <property type="evidence" value="ECO:0007669"/>
    <property type="project" value="TreeGrafter"/>
</dbReference>
<proteinExistence type="inferred from homology"/>
<dbReference type="Gene3D" id="1.10.10.60">
    <property type="entry name" value="Homeodomain-like"/>
    <property type="match status" value="1"/>
</dbReference>
<evidence type="ECO:0000256" key="10">
    <source>
        <dbReference type="RuleBase" id="RU000682"/>
    </source>
</evidence>
<evidence type="ECO:0000259" key="14">
    <source>
        <dbReference type="PROSITE" id="PS50071"/>
    </source>
</evidence>
<dbReference type="AlphaFoldDB" id="A0A843X4T6"/>
<dbReference type="Pfam" id="PF02183">
    <property type="entry name" value="HALZ"/>
    <property type="match status" value="1"/>
</dbReference>
<dbReference type="EMBL" id="NMUH01006401">
    <property type="protein sequence ID" value="MQM15178.1"/>
    <property type="molecule type" value="Genomic_DNA"/>
</dbReference>
<evidence type="ECO:0000313" key="16">
    <source>
        <dbReference type="Proteomes" id="UP000652761"/>
    </source>
</evidence>
<feature type="coiled-coil region" evidence="12">
    <location>
        <begin position="88"/>
        <end position="129"/>
    </location>
</feature>
<dbReference type="FunFam" id="1.10.10.60:FF:000293">
    <property type="entry name" value="Homeobox-leucine zipper protein ATHB-7"/>
    <property type="match status" value="1"/>
</dbReference>
<dbReference type="InterPro" id="IPR000047">
    <property type="entry name" value="HTH_motif"/>
</dbReference>
<evidence type="ECO:0000313" key="15">
    <source>
        <dbReference type="EMBL" id="MQM15178.1"/>
    </source>
</evidence>
<keyword evidence="12" id="KW-0175">Coiled coil</keyword>
<name>A0A843X4T6_COLES</name>
<accession>A0A843X4T6</accession>
<evidence type="ECO:0000256" key="13">
    <source>
        <dbReference type="SAM" id="MobiDB-lite"/>
    </source>
</evidence>
<dbReference type="PROSITE" id="PS00027">
    <property type="entry name" value="HOMEOBOX_1"/>
    <property type="match status" value="1"/>
</dbReference>
<dbReference type="GO" id="GO:0005634">
    <property type="term" value="C:nucleus"/>
    <property type="evidence" value="ECO:0007669"/>
    <property type="project" value="UniProtKB-SubCell"/>
</dbReference>
<dbReference type="InterPro" id="IPR001356">
    <property type="entry name" value="HD"/>
</dbReference>
<sequence length="239" mass="26476">MESDELSGDSYGCGDDLVLPGSSRKGNLDGAGENGGADGKRKRRFSDEQIKSLECTFEAQTKLEPRKKLQLARELGLQPRQVAIWFQNKRARWKSKQLERDYGALRAEYDTLLSSFESLEKEKQTLAKQMLEELLKKPSGVSSGSDGGDSDQSDAKGEEETKPSLASLARSDLTLNTVCSTKEESILHEEKLRVIPDLPAAARTTDHVIHGPLCFDAGSFSDQSCGSSSDWWEFWPLNE</sequence>
<dbReference type="Pfam" id="PF00046">
    <property type="entry name" value="Homeodomain"/>
    <property type="match status" value="1"/>
</dbReference>
<dbReference type="GO" id="GO:0000981">
    <property type="term" value="F:DNA-binding transcription factor activity, RNA polymerase II-specific"/>
    <property type="evidence" value="ECO:0007669"/>
    <property type="project" value="UniProtKB-UniRule"/>
</dbReference>
<keyword evidence="6 9" id="KW-0539">Nucleus</keyword>
<dbReference type="InterPro" id="IPR045224">
    <property type="entry name" value="HDZip_class_I_plant"/>
</dbReference>
<keyword evidence="2 11" id="KW-0805">Transcription regulation</keyword>